<dbReference type="SUPFAM" id="SSF53098">
    <property type="entry name" value="Ribonuclease H-like"/>
    <property type="match status" value="1"/>
</dbReference>
<dbReference type="InterPro" id="IPR012337">
    <property type="entry name" value="RNaseH-like_sf"/>
</dbReference>
<comment type="caution">
    <text evidence="2">The sequence shown here is derived from an EMBL/GenBank/DDBJ whole genome shotgun (WGS) entry which is preliminary data.</text>
</comment>
<dbReference type="InterPro" id="IPR053151">
    <property type="entry name" value="RNase_H-like"/>
</dbReference>
<accession>A0ABR2RVB4</accession>
<reference evidence="2 3" key="1">
    <citation type="journal article" date="2024" name="G3 (Bethesda)">
        <title>Genome assembly of Hibiscus sabdariffa L. provides insights into metabolisms of medicinal natural products.</title>
        <authorList>
            <person name="Kim T."/>
        </authorList>
    </citation>
    <scope>NUCLEOTIDE SEQUENCE [LARGE SCALE GENOMIC DNA]</scope>
    <source>
        <strain evidence="2">TK-2024</strain>
        <tissue evidence="2">Old leaves</tissue>
    </source>
</reference>
<dbReference type="Pfam" id="PF13456">
    <property type="entry name" value="RVT_3"/>
    <property type="match status" value="1"/>
</dbReference>
<feature type="domain" description="RNase H type-1" evidence="1">
    <location>
        <begin position="10"/>
        <end position="93"/>
    </location>
</feature>
<dbReference type="Gene3D" id="3.30.420.10">
    <property type="entry name" value="Ribonuclease H-like superfamily/Ribonuclease H"/>
    <property type="match status" value="1"/>
</dbReference>
<evidence type="ECO:0000313" key="2">
    <source>
        <dbReference type="EMBL" id="KAK9016920.1"/>
    </source>
</evidence>
<gene>
    <name evidence="2" type="ORF">V6N11_079412</name>
</gene>
<protein>
    <recommendedName>
        <fullName evidence="1">RNase H type-1 domain-containing protein</fullName>
    </recommendedName>
</protein>
<dbReference type="InterPro" id="IPR044730">
    <property type="entry name" value="RNase_H-like_dom_plant"/>
</dbReference>
<dbReference type="EMBL" id="JBBPBN010000020">
    <property type="protein sequence ID" value="KAK9016920.1"/>
    <property type="molecule type" value="Genomic_DNA"/>
</dbReference>
<keyword evidence="3" id="KW-1185">Reference proteome</keyword>
<evidence type="ECO:0000313" key="3">
    <source>
        <dbReference type="Proteomes" id="UP001396334"/>
    </source>
</evidence>
<dbReference type="PANTHER" id="PTHR47723">
    <property type="entry name" value="OS05G0353850 PROTEIN"/>
    <property type="match status" value="1"/>
</dbReference>
<dbReference type="InterPro" id="IPR036397">
    <property type="entry name" value="RNaseH_sf"/>
</dbReference>
<name>A0ABR2RVB4_9ROSI</name>
<proteinExistence type="predicted"/>
<organism evidence="2 3">
    <name type="scientific">Hibiscus sabdariffa</name>
    <name type="common">roselle</name>
    <dbReference type="NCBI Taxonomy" id="183260"/>
    <lineage>
        <taxon>Eukaryota</taxon>
        <taxon>Viridiplantae</taxon>
        <taxon>Streptophyta</taxon>
        <taxon>Embryophyta</taxon>
        <taxon>Tracheophyta</taxon>
        <taxon>Spermatophyta</taxon>
        <taxon>Magnoliopsida</taxon>
        <taxon>eudicotyledons</taxon>
        <taxon>Gunneridae</taxon>
        <taxon>Pentapetalae</taxon>
        <taxon>rosids</taxon>
        <taxon>malvids</taxon>
        <taxon>Malvales</taxon>
        <taxon>Malvaceae</taxon>
        <taxon>Malvoideae</taxon>
        <taxon>Hibiscus</taxon>
    </lineage>
</organism>
<evidence type="ECO:0000259" key="1">
    <source>
        <dbReference type="Pfam" id="PF13456"/>
    </source>
</evidence>
<dbReference type="CDD" id="cd06222">
    <property type="entry name" value="RNase_H_like"/>
    <property type="match status" value="1"/>
</dbReference>
<dbReference type="PANTHER" id="PTHR47723:SF19">
    <property type="entry name" value="POLYNUCLEOTIDYL TRANSFERASE, RIBONUCLEASE H-LIKE SUPERFAMILY PROTEIN"/>
    <property type="match status" value="1"/>
</dbReference>
<sequence>MRQLKEALDTGAELHGILEACSFFASSSWAVVRSLIIESDSKLVVDWIKGPLRALSCFIDLVGKCKSYVDKFKWTIVFVFREGNFKAHRLAKQGINRTIEYKWVANHGVLDTS</sequence>
<dbReference type="InterPro" id="IPR002156">
    <property type="entry name" value="RNaseH_domain"/>
</dbReference>
<dbReference type="Proteomes" id="UP001396334">
    <property type="component" value="Unassembled WGS sequence"/>
</dbReference>